<evidence type="ECO:0000256" key="1">
    <source>
        <dbReference type="SAM" id="SignalP"/>
    </source>
</evidence>
<evidence type="ECO:0000313" key="3">
    <source>
        <dbReference type="EMBL" id="TDP94598.1"/>
    </source>
</evidence>
<sequence>MFAACAIGASCLALGPLTPATAAPPEPATPAAQGRAVPAGGVRINEVESNGGVPGDWIELFNASAAPADLSGVVVKDGDDSHAFVLPAGTMLAPGGFLVLDERDKTGVGDFDFGLGKDDHVRLFDSAGVLLDSVSWGPHAATTLGRTDAGEWRETSQDSKGTANVFAADPEAPGTPGAASSLRLSEVDSQPADWVELVNTGTEPLDIAGFELRDNSDDHSWRFPAGSTIAGGAYLVVDENSVGQIGGGTGLFSEAIGIGSADQIRLFDQTGGQLDDSGAWTAHAALDGDAAKATLARCAVSGGPFVLAHPTPGAANLCVTDSGEGGTEQPPLVTRVWPGSPSTTAIDTTPMFLEDSSGLDTQVTSDGVVLWAVDNGEGRFWKLNVAADGTAKIADGWADGKRARFQKDAANPRAAGPDTEGITAANDGFLYLASERDNSAKGVNFNAVLQIDPEAAGPDVVATVEWDLTGLLPQVSANLGIEAVEWVSDADLANKLVDVNTGAGYDPETYPLHGDGLFFVAVEDGGQVFAFALNSDGTAQRVAEVRPGLPGVMSLDYDTVLGGL</sequence>
<dbReference type="Pfam" id="PF00932">
    <property type="entry name" value="LTD"/>
    <property type="match status" value="2"/>
</dbReference>
<comment type="caution">
    <text evidence="3">The sequence shown here is derived from an EMBL/GenBank/DDBJ whole genome shotgun (WGS) entry which is preliminary data.</text>
</comment>
<feature type="domain" description="LTD" evidence="2">
    <location>
        <begin position="170"/>
        <end position="282"/>
    </location>
</feature>
<evidence type="ECO:0000259" key="2">
    <source>
        <dbReference type="PROSITE" id="PS51841"/>
    </source>
</evidence>
<accession>A0A4V3CYL2</accession>
<dbReference type="SUPFAM" id="SSF75011">
    <property type="entry name" value="3-carboxy-cis,cis-mucoante lactonizing enzyme"/>
    <property type="match status" value="1"/>
</dbReference>
<name>A0A4V3CYL2_9MICO</name>
<protein>
    <submittedName>
        <fullName evidence="3">Lamin tail-like protein</fullName>
    </submittedName>
</protein>
<feature type="signal peptide" evidence="1">
    <location>
        <begin position="1"/>
        <end position="22"/>
    </location>
</feature>
<gene>
    <name evidence="3" type="ORF">EDF62_1018</name>
</gene>
<proteinExistence type="predicted"/>
<reference evidence="3 4" key="1">
    <citation type="submission" date="2019-03" db="EMBL/GenBank/DDBJ databases">
        <title>Genomic analyses of the natural microbiome of Caenorhabditis elegans.</title>
        <authorList>
            <person name="Samuel B."/>
        </authorList>
    </citation>
    <scope>NUCLEOTIDE SEQUENCE [LARGE SCALE GENOMIC DNA]</scope>
    <source>
        <strain evidence="3 4">JUb18</strain>
    </source>
</reference>
<dbReference type="Gene3D" id="2.60.40.1260">
    <property type="entry name" value="Lamin Tail domain"/>
    <property type="match status" value="2"/>
</dbReference>
<dbReference type="SUPFAM" id="SSF74853">
    <property type="entry name" value="Lamin A/C globular tail domain"/>
    <property type="match status" value="2"/>
</dbReference>
<keyword evidence="4" id="KW-1185">Reference proteome</keyword>
<dbReference type="InterPro" id="IPR001322">
    <property type="entry name" value="Lamin_tail_dom"/>
</dbReference>
<evidence type="ECO:0000313" key="4">
    <source>
        <dbReference type="Proteomes" id="UP000295601"/>
    </source>
</evidence>
<dbReference type="EMBL" id="SNYA01000002">
    <property type="protein sequence ID" value="TDP94598.1"/>
    <property type="molecule type" value="Genomic_DNA"/>
</dbReference>
<dbReference type="Proteomes" id="UP000295601">
    <property type="component" value="Unassembled WGS sequence"/>
</dbReference>
<dbReference type="InterPro" id="IPR027372">
    <property type="entry name" value="Phytase-like_dom"/>
</dbReference>
<feature type="domain" description="LTD" evidence="2">
    <location>
        <begin position="29"/>
        <end position="138"/>
    </location>
</feature>
<feature type="chain" id="PRO_5020919493" evidence="1">
    <location>
        <begin position="23"/>
        <end position="564"/>
    </location>
</feature>
<dbReference type="Pfam" id="PF13449">
    <property type="entry name" value="Phytase-like"/>
    <property type="match status" value="1"/>
</dbReference>
<organism evidence="3 4">
    <name type="scientific">Leucobacter luti</name>
    <dbReference type="NCBI Taxonomy" id="340320"/>
    <lineage>
        <taxon>Bacteria</taxon>
        <taxon>Bacillati</taxon>
        <taxon>Actinomycetota</taxon>
        <taxon>Actinomycetes</taxon>
        <taxon>Micrococcales</taxon>
        <taxon>Microbacteriaceae</taxon>
        <taxon>Leucobacter</taxon>
    </lineage>
</organism>
<dbReference type="AlphaFoldDB" id="A0A4V3CYL2"/>
<dbReference type="InterPro" id="IPR036415">
    <property type="entry name" value="Lamin_tail_dom_sf"/>
</dbReference>
<dbReference type="PROSITE" id="PS51841">
    <property type="entry name" value="LTD"/>
    <property type="match status" value="2"/>
</dbReference>
<keyword evidence="1" id="KW-0732">Signal</keyword>